<evidence type="ECO:0000256" key="4">
    <source>
        <dbReference type="ARBA" id="ARBA00023163"/>
    </source>
</evidence>
<dbReference type="PRINTS" id="PR00039">
    <property type="entry name" value="HTHLYSR"/>
</dbReference>
<gene>
    <name evidence="6" type="ORF">EV678_2704</name>
</gene>
<dbReference type="Gene3D" id="3.40.190.290">
    <property type="match status" value="1"/>
</dbReference>
<evidence type="ECO:0000256" key="2">
    <source>
        <dbReference type="ARBA" id="ARBA00023015"/>
    </source>
</evidence>
<dbReference type="Proteomes" id="UP000292136">
    <property type="component" value="Unassembled WGS sequence"/>
</dbReference>
<evidence type="ECO:0000259" key="5">
    <source>
        <dbReference type="PROSITE" id="PS50931"/>
    </source>
</evidence>
<feature type="domain" description="HTH lysR-type" evidence="5">
    <location>
        <begin position="1"/>
        <end position="60"/>
    </location>
</feature>
<dbReference type="RefSeq" id="WP_130459881.1">
    <property type="nucleotide sequence ID" value="NZ_SHKM01000002.1"/>
</dbReference>
<accession>A0ABY0INN1</accession>
<dbReference type="GO" id="GO:0003677">
    <property type="term" value="F:DNA binding"/>
    <property type="evidence" value="ECO:0007669"/>
    <property type="project" value="UniProtKB-KW"/>
</dbReference>
<reference evidence="6 7" key="1">
    <citation type="submission" date="2019-02" db="EMBL/GenBank/DDBJ databases">
        <title>Genomic Encyclopedia of Type Strains, Phase IV (KMG-IV): sequencing the most valuable type-strain genomes for metagenomic binning, comparative biology and taxonomic classification.</title>
        <authorList>
            <person name="Goeker M."/>
        </authorList>
    </citation>
    <scope>NUCLEOTIDE SEQUENCE [LARGE SCALE GENOMIC DNA]</scope>
    <source>
        <strain evidence="6 7">DSM 21223</strain>
    </source>
</reference>
<comment type="similarity">
    <text evidence="1">Belongs to the LysR transcriptional regulatory family.</text>
</comment>
<keyword evidence="2" id="KW-0805">Transcription regulation</keyword>
<dbReference type="PANTHER" id="PTHR30537:SF5">
    <property type="entry name" value="HTH-TYPE TRANSCRIPTIONAL ACTIVATOR TTDR-RELATED"/>
    <property type="match status" value="1"/>
</dbReference>
<dbReference type="InterPro" id="IPR036388">
    <property type="entry name" value="WH-like_DNA-bd_sf"/>
</dbReference>
<dbReference type="Pfam" id="PF03466">
    <property type="entry name" value="LysR_substrate"/>
    <property type="match status" value="1"/>
</dbReference>
<name>A0ABY0INN1_9RHOO</name>
<evidence type="ECO:0000313" key="6">
    <source>
        <dbReference type="EMBL" id="RZT76821.1"/>
    </source>
</evidence>
<protein>
    <submittedName>
        <fullName evidence="6">DNA-binding transcriptional LysR family regulator</fullName>
    </submittedName>
</protein>
<evidence type="ECO:0000313" key="7">
    <source>
        <dbReference type="Proteomes" id="UP000292136"/>
    </source>
</evidence>
<dbReference type="PANTHER" id="PTHR30537">
    <property type="entry name" value="HTH-TYPE TRANSCRIPTIONAL REGULATOR"/>
    <property type="match status" value="1"/>
</dbReference>
<organism evidence="6 7">
    <name type="scientific">Azospira oryzae</name>
    <dbReference type="NCBI Taxonomy" id="146939"/>
    <lineage>
        <taxon>Bacteria</taxon>
        <taxon>Pseudomonadati</taxon>
        <taxon>Pseudomonadota</taxon>
        <taxon>Betaproteobacteria</taxon>
        <taxon>Rhodocyclales</taxon>
        <taxon>Rhodocyclaceae</taxon>
        <taxon>Azospira</taxon>
    </lineage>
</organism>
<dbReference type="InterPro" id="IPR000847">
    <property type="entry name" value="LysR_HTH_N"/>
</dbReference>
<dbReference type="InterPro" id="IPR058163">
    <property type="entry name" value="LysR-type_TF_proteobact-type"/>
</dbReference>
<dbReference type="CDD" id="cd08422">
    <property type="entry name" value="PBP2_CrgA_like"/>
    <property type="match status" value="1"/>
</dbReference>
<keyword evidence="3 6" id="KW-0238">DNA-binding</keyword>
<evidence type="ECO:0000256" key="1">
    <source>
        <dbReference type="ARBA" id="ARBA00009437"/>
    </source>
</evidence>
<dbReference type="SUPFAM" id="SSF53850">
    <property type="entry name" value="Periplasmic binding protein-like II"/>
    <property type="match status" value="1"/>
</dbReference>
<dbReference type="PROSITE" id="PS50931">
    <property type="entry name" value="HTH_LYSR"/>
    <property type="match status" value="1"/>
</dbReference>
<dbReference type="Gene3D" id="1.10.10.10">
    <property type="entry name" value="Winged helix-like DNA-binding domain superfamily/Winged helix DNA-binding domain"/>
    <property type="match status" value="1"/>
</dbReference>
<keyword evidence="4" id="KW-0804">Transcription</keyword>
<dbReference type="SUPFAM" id="SSF46785">
    <property type="entry name" value="Winged helix' DNA-binding domain"/>
    <property type="match status" value="1"/>
</dbReference>
<dbReference type="Pfam" id="PF00126">
    <property type="entry name" value="HTH_1"/>
    <property type="match status" value="1"/>
</dbReference>
<comment type="caution">
    <text evidence="6">The sequence shown here is derived from an EMBL/GenBank/DDBJ whole genome shotgun (WGS) entry which is preliminary data.</text>
</comment>
<keyword evidence="7" id="KW-1185">Reference proteome</keyword>
<sequence length="304" mass="34143">MLNRLEMLRLFVAAAEAKSFKEAALRLHVSPQAVTRAVQELEEHLGELLFHRNTRANRITDFGARLAAEARGAVQGVDALFQRASPLPDNELAGLVRLTAPKALGQHFVMPLLAELGREFPGLRLDLRLSDRPADVVDEQIDIGVRVGFLRDSRFVARAVAKVHFHTVASPALLDAVGEPRTLEDLQQRPVTVVMDPATGKPWPWFLKDGEEWQPQTWAFATDETLAEFAAVRAGLGFGQVVSLLTIPLLRSGELRRVLPQQEPDPWNLYVYRPQRGPVAARIRLVFDRLVEFFADRERFPEEP</sequence>
<dbReference type="EMBL" id="SHKM01000002">
    <property type="protein sequence ID" value="RZT76821.1"/>
    <property type="molecule type" value="Genomic_DNA"/>
</dbReference>
<evidence type="ECO:0000256" key="3">
    <source>
        <dbReference type="ARBA" id="ARBA00023125"/>
    </source>
</evidence>
<dbReference type="InterPro" id="IPR005119">
    <property type="entry name" value="LysR_subst-bd"/>
</dbReference>
<proteinExistence type="inferred from homology"/>
<dbReference type="InterPro" id="IPR036390">
    <property type="entry name" value="WH_DNA-bd_sf"/>
</dbReference>